<organism evidence="2 3">
    <name type="scientific">Trichostrongylus colubriformis</name>
    <name type="common">Black scour worm</name>
    <dbReference type="NCBI Taxonomy" id="6319"/>
    <lineage>
        <taxon>Eukaryota</taxon>
        <taxon>Metazoa</taxon>
        <taxon>Ecdysozoa</taxon>
        <taxon>Nematoda</taxon>
        <taxon>Chromadorea</taxon>
        <taxon>Rhabditida</taxon>
        <taxon>Rhabditina</taxon>
        <taxon>Rhabditomorpha</taxon>
        <taxon>Strongyloidea</taxon>
        <taxon>Trichostrongylidae</taxon>
        <taxon>Trichostrongylus</taxon>
    </lineage>
</organism>
<feature type="transmembrane region" description="Helical" evidence="1">
    <location>
        <begin position="85"/>
        <end position="107"/>
    </location>
</feature>
<keyword evidence="1" id="KW-0812">Transmembrane</keyword>
<name>A0AAN8INZ2_TRICO</name>
<reference evidence="2 3" key="1">
    <citation type="submission" date="2019-10" db="EMBL/GenBank/DDBJ databases">
        <title>Assembly and Annotation for the nematode Trichostrongylus colubriformis.</title>
        <authorList>
            <person name="Martin J."/>
        </authorList>
    </citation>
    <scope>NUCLEOTIDE SEQUENCE [LARGE SCALE GENOMIC DNA]</scope>
    <source>
        <strain evidence="2">G859</strain>
        <tissue evidence="2">Whole worm</tissue>
    </source>
</reference>
<keyword evidence="1" id="KW-1133">Transmembrane helix</keyword>
<evidence type="ECO:0000313" key="2">
    <source>
        <dbReference type="EMBL" id="KAK5980476.1"/>
    </source>
</evidence>
<dbReference type="EMBL" id="WIXE01007363">
    <property type="protein sequence ID" value="KAK5980476.1"/>
    <property type="molecule type" value="Genomic_DNA"/>
</dbReference>
<proteinExistence type="predicted"/>
<dbReference type="Proteomes" id="UP001331761">
    <property type="component" value="Unassembled WGS sequence"/>
</dbReference>
<accession>A0AAN8INZ2</accession>
<gene>
    <name evidence="2" type="ORF">GCK32_011427</name>
</gene>
<evidence type="ECO:0000313" key="3">
    <source>
        <dbReference type="Proteomes" id="UP001331761"/>
    </source>
</evidence>
<comment type="caution">
    <text evidence="2">The sequence shown here is derived from an EMBL/GenBank/DDBJ whole genome shotgun (WGS) entry which is preliminary data.</text>
</comment>
<sequence>MSQVAPTNYNDQSAYTRLIKRNIKAAVIQNRTQPVAIADFDLPERSLIVFGLEDANGEDQDSEGASHLVLQERASKMCFTTQKMLLTSTMAVTLIVALIISLSLIVYKQRKVISQSTYLKH</sequence>
<dbReference type="AlphaFoldDB" id="A0AAN8INZ2"/>
<protein>
    <submittedName>
        <fullName evidence="2">Uncharacterized protein</fullName>
    </submittedName>
</protein>
<evidence type="ECO:0000256" key="1">
    <source>
        <dbReference type="SAM" id="Phobius"/>
    </source>
</evidence>
<keyword evidence="3" id="KW-1185">Reference proteome</keyword>
<keyword evidence="1" id="KW-0472">Membrane</keyword>